<dbReference type="Proteomes" id="UP000278180">
    <property type="component" value="Unassembled WGS sequence"/>
</dbReference>
<dbReference type="EMBL" id="RBTE01000509">
    <property type="protein sequence ID" value="RMT20357.1"/>
    <property type="molecule type" value="Genomic_DNA"/>
</dbReference>
<evidence type="ECO:0000313" key="2">
    <source>
        <dbReference type="EMBL" id="RMT20357.1"/>
    </source>
</evidence>
<dbReference type="InterPro" id="IPR053842">
    <property type="entry name" value="NikA-like"/>
</dbReference>
<protein>
    <submittedName>
        <fullName evidence="2">Putative relaxosome component</fullName>
    </submittedName>
</protein>
<dbReference type="AlphaFoldDB" id="A0A3M5JA94"/>
<feature type="region of interest" description="Disordered" evidence="1">
    <location>
        <begin position="197"/>
        <end position="217"/>
    </location>
</feature>
<evidence type="ECO:0000313" key="3">
    <source>
        <dbReference type="Proteomes" id="UP000278180"/>
    </source>
</evidence>
<reference evidence="2 3" key="1">
    <citation type="submission" date="2018-08" db="EMBL/GenBank/DDBJ databases">
        <title>Recombination of ecologically and evolutionarily significant loci maintains genetic cohesion in the Pseudomonas syringae species complex.</title>
        <authorList>
            <person name="Dillon M."/>
            <person name="Thakur S."/>
            <person name="Almeida R.N.D."/>
            <person name="Weir B.S."/>
            <person name="Guttman D.S."/>
        </authorList>
    </citation>
    <scope>NUCLEOTIDE SEQUENCE [LARGE SCALE GENOMIC DNA]</scope>
    <source>
        <strain evidence="2 3">ICMP 13684</strain>
    </source>
</reference>
<comment type="caution">
    <text evidence="2">The sequence shown here is derived from an EMBL/GenBank/DDBJ whole genome shotgun (WGS) entry which is preliminary data.</text>
</comment>
<sequence>MQCRCSYFAVRVQCKCSVHLSSGTVLEIRIRKTGTLPIVYKKELRLFRSQSTCQRGYPFETPQSGKALSLSLLVVVIQVPSGGDLVAKKVTKSCPVSCRFTDEQFARFAEPIAQSGLKPARFFHDLVMSRSPTFEQSAIDKKRMQQVFEKSGHALNKVAYSAHSAPYNGTLYQKQYLHWLNKLNAIQQLLLTVLPETDPPKPSRPVHNGNRGSPNVSGKKVHIIRFRLTQDEMAQFNDMIKRAGCSASAFFRELILNQKPVFREFTGFRKRIVFIVNKAGNNISQLAYIAKSASDRGLIADSVRDKWYESLVVIETILLAGIEYAD</sequence>
<evidence type="ECO:0000256" key="1">
    <source>
        <dbReference type="SAM" id="MobiDB-lite"/>
    </source>
</evidence>
<name>A0A3M5JA94_PSESS</name>
<accession>A0A3M5JA94</accession>
<proteinExistence type="predicted"/>
<dbReference type="Pfam" id="PF21983">
    <property type="entry name" value="NikA-like"/>
    <property type="match status" value="1"/>
</dbReference>
<organism evidence="2 3">
    <name type="scientific">Pseudomonas savastanoi</name>
    <name type="common">Pseudomonas syringae pv. savastanoi</name>
    <dbReference type="NCBI Taxonomy" id="29438"/>
    <lineage>
        <taxon>Bacteria</taxon>
        <taxon>Pseudomonadati</taxon>
        <taxon>Pseudomonadota</taxon>
        <taxon>Gammaproteobacteria</taxon>
        <taxon>Pseudomonadales</taxon>
        <taxon>Pseudomonadaceae</taxon>
        <taxon>Pseudomonas</taxon>
    </lineage>
</organism>
<gene>
    <name evidence="2" type="ORF">ALP51_04184</name>
</gene>